<proteinExistence type="inferred from homology"/>
<dbReference type="Proteomes" id="UP000556165">
    <property type="component" value="Unassembled WGS sequence"/>
</dbReference>
<evidence type="ECO:0000256" key="10">
    <source>
        <dbReference type="ARBA" id="ARBA00023242"/>
    </source>
</evidence>
<dbReference type="GO" id="GO:0000978">
    <property type="term" value="F:RNA polymerase II cis-regulatory region sequence-specific DNA binding"/>
    <property type="evidence" value="ECO:0007669"/>
    <property type="project" value="TreeGrafter"/>
</dbReference>
<dbReference type="InterPro" id="IPR036236">
    <property type="entry name" value="Znf_C2H2_sf"/>
</dbReference>
<gene>
    <name evidence="14" type="primary">Znf527</name>
    <name evidence="14" type="ORF">PHASIM_R08618</name>
</gene>
<keyword evidence="4" id="KW-0677">Repeat</keyword>
<evidence type="ECO:0000256" key="4">
    <source>
        <dbReference type="ARBA" id="ARBA00022737"/>
    </source>
</evidence>
<dbReference type="EMBL" id="VZZW01002207">
    <property type="protein sequence ID" value="NXW37233.1"/>
    <property type="molecule type" value="Genomic_DNA"/>
</dbReference>
<feature type="region of interest" description="Disordered" evidence="12">
    <location>
        <begin position="48"/>
        <end position="73"/>
    </location>
</feature>
<feature type="domain" description="C2H2-type" evidence="13">
    <location>
        <begin position="7"/>
        <end position="34"/>
    </location>
</feature>
<evidence type="ECO:0000256" key="8">
    <source>
        <dbReference type="ARBA" id="ARBA00023125"/>
    </source>
</evidence>
<name>A0A7L4BGX2_9CHAR</name>
<keyword evidence="5 11" id="KW-0863">Zinc-finger</keyword>
<feature type="non-terminal residue" evidence="14">
    <location>
        <position position="73"/>
    </location>
</feature>
<evidence type="ECO:0000259" key="13">
    <source>
        <dbReference type="PROSITE" id="PS50157"/>
    </source>
</evidence>
<dbReference type="SMART" id="SM00355">
    <property type="entry name" value="ZnF_C2H2"/>
    <property type="match status" value="2"/>
</dbReference>
<feature type="non-terminal residue" evidence="14">
    <location>
        <position position="1"/>
    </location>
</feature>
<accession>A0A7L4BGX2</accession>
<dbReference type="PROSITE" id="PS00028">
    <property type="entry name" value="ZINC_FINGER_C2H2_1"/>
    <property type="match status" value="2"/>
</dbReference>
<evidence type="ECO:0000256" key="7">
    <source>
        <dbReference type="ARBA" id="ARBA00023015"/>
    </source>
</evidence>
<comment type="subcellular location">
    <subcellularLocation>
        <location evidence="1">Nucleus</location>
    </subcellularLocation>
</comment>
<evidence type="ECO:0000256" key="3">
    <source>
        <dbReference type="ARBA" id="ARBA00022723"/>
    </source>
</evidence>
<keyword evidence="15" id="KW-1185">Reference proteome</keyword>
<evidence type="ECO:0000256" key="1">
    <source>
        <dbReference type="ARBA" id="ARBA00004123"/>
    </source>
</evidence>
<dbReference type="PROSITE" id="PS50157">
    <property type="entry name" value="ZINC_FINGER_C2H2_2"/>
    <property type="match status" value="2"/>
</dbReference>
<comment type="caution">
    <text evidence="14">The sequence shown here is derived from an EMBL/GenBank/DDBJ whole genome shotgun (WGS) entry which is preliminary data.</text>
</comment>
<keyword evidence="7" id="KW-0805">Transcription regulation</keyword>
<dbReference type="FunFam" id="3.30.160.60:FF:000185">
    <property type="entry name" value="zinc finger protein 319"/>
    <property type="match status" value="1"/>
</dbReference>
<dbReference type="FunFam" id="3.30.160.60:FF:001532">
    <property type="entry name" value="Zinc finger protein 483"/>
    <property type="match status" value="1"/>
</dbReference>
<organism evidence="14 15">
    <name type="scientific">Phaetusa simplex</name>
    <name type="common">large-billed tern</name>
    <dbReference type="NCBI Taxonomy" id="297813"/>
    <lineage>
        <taxon>Eukaryota</taxon>
        <taxon>Metazoa</taxon>
        <taxon>Chordata</taxon>
        <taxon>Craniata</taxon>
        <taxon>Vertebrata</taxon>
        <taxon>Euteleostomi</taxon>
        <taxon>Archelosauria</taxon>
        <taxon>Archosauria</taxon>
        <taxon>Dinosauria</taxon>
        <taxon>Saurischia</taxon>
        <taxon>Theropoda</taxon>
        <taxon>Coelurosauria</taxon>
        <taxon>Aves</taxon>
        <taxon>Neognathae</taxon>
        <taxon>Neoaves</taxon>
        <taxon>Charadriiformes</taxon>
        <taxon>Laridae</taxon>
        <taxon>Phaetusa</taxon>
    </lineage>
</organism>
<dbReference type="AlphaFoldDB" id="A0A7L4BGX2"/>
<dbReference type="PANTHER" id="PTHR23226:SF416">
    <property type="entry name" value="FI01424P"/>
    <property type="match status" value="1"/>
</dbReference>
<protein>
    <submittedName>
        <fullName evidence="14">ZN527 protein</fullName>
    </submittedName>
</protein>
<dbReference type="Gene3D" id="3.30.160.60">
    <property type="entry name" value="Classic Zinc Finger"/>
    <property type="match status" value="2"/>
</dbReference>
<dbReference type="InterPro" id="IPR013087">
    <property type="entry name" value="Znf_C2H2_type"/>
</dbReference>
<dbReference type="GO" id="GO:0008270">
    <property type="term" value="F:zinc ion binding"/>
    <property type="evidence" value="ECO:0007669"/>
    <property type="project" value="UniProtKB-KW"/>
</dbReference>
<keyword evidence="6" id="KW-0862">Zinc</keyword>
<dbReference type="GO" id="GO:0005634">
    <property type="term" value="C:nucleus"/>
    <property type="evidence" value="ECO:0007669"/>
    <property type="project" value="UniProtKB-SubCell"/>
</dbReference>
<reference evidence="14 15" key="1">
    <citation type="submission" date="2019-09" db="EMBL/GenBank/DDBJ databases">
        <title>Bird 10,000 Genomes (B10K) Project - Family phase.</title>
        <authorList>
            <person name="Zhang G."/>
        </authorList>
    </citation>
    <scope>NUCLEOTIDE SEQUENCE [LARGE SCALE GENOMIC DNA]</scope>
    <source>
        <strain evidence="14">B10K-DU-009-16</strain>
        <tissue evidence="14">Muscle</tissue>
    </source>
</reference>
<evidence type="ECO:0000256" key="6">
    <source>
        <dbReference type="ARBA" id="ARBA00022833"/>
    </source>
</evidence>
<evidence type="ECO:0000313" key="14">
    <source>
        <dbReference type="EMBL" id="NXW37233.1"/>
    </source>
</evidence>
<evidence type="ECO:0000256" key="12">
    <source>
        <dbReference type="SAM" id="MobiDB-lite"/>
    </source>
</evidence>
<evidence type="ECO:0000256" key="9">
    <source>
        <dbReference type="ARBA" id="ARBA00023163"/>
    </source>
</evidence>
<keyword evidence="10" id="KW-0539">Nucleus</keyword>
<evidence type="ECO:0000313" key="15">
    <source>
        <dbReference type="Proteomes" id="UP000556165"/>
    </source>
</evidence>
<dbReference type="GO" id="GO:0000981">
    <property type="term" value="F:DNA-binding transcription factor activity, RNA polymerase II-specific"/>
    <property type="evidence" value="ECO:0007669"/>
    <property type="project" value="TreeGrafter"/>
</dbReference>
<evidence type="ECO:0000256" key="5">
    <source>
        <dbReference type="ARBA" id="ARBA00022771"/>
    </source>
</evidence>
<evidence type="ECO:0000256" key="11">
    <source>
        <dbReference type="PROSITE-ProRule" id="PRU00042"/>
    </source>
</evidence>
<keyword evidence="3" id="KW-0479">Metal-binding</keyword>
<dbReference type="Pfam" id="PF00096">
    <property type="entry name" value="zf-C2H2"/>
    <property type="match status" value="2"/>
</dbReference>
<sequence length="73" mass="7766">HTGERPFACSECGKAFASSAGLLVHQRAHTGERPFACGECGQRFRQSAHLAQHRQGAHGAGPPHPCPQCGKTF</sequence>
<dbReference type="PANTHER" id="PTHR23226">
    <property type="entry name" value="ZINC FINGER AND SCAN DOMAIN-CONTAINING"/>
    <property type="match status" value="1"/>
</dbReference>
<dbReference type="SUPFAM" id="SSF57667">
    <property type="entry name" value="beta-beta-alpha zinc fingers"/>
    <property type="match status" value="1"/>
</dbReference>
<comment type="similarity">
    <text evidence="2">Belongs to the krueppel C2H2-type zinc-finger protein family.</text>
</comment>
<feature type="domain" description="C2H2-type" evidence="13">
    <location>
        <begin position="35"/>
        <end position="63"/>
    </location>
</feature>
<keyword evidence="8" id="KW-0238">DNA-binding</keyword>
<evidence type="ECO:0000256" key="2">
    <source>
        <dbReference type="ARBA" id="ARBA00006991"/>
    </source>
</evidence>
<keyword evidence="9" id="KW-0804">Transcription</keyword>